<dbReference type="PANTHER" id="PTHR34512:SF30">
    <property type="entry name" value="OUTER MEMBRANE PROTEIN ASSEMBLY FACTOR BAMB"/>
    <property type="match status" value="1"/>
</dbReference>
<comment type="caution">
    <text evidence="3">The sequence shown here is derived from an EMBL/GenBank/DDBJ whole genome shotgun (WGS) entry which is preliminary data.</text>
</comment>
<dbReference type="Gene3D" id="2.130.10.10">
    <property type="entry name" value="YVTN repeat-like/Quinoprotein amine dehydrogenase"/>
    <property type="match status" value="2"/>
</dbReference>
<dbReference type="EMBL" id="JABMCI010000044">
    <property type="protein sequence ID" value="NUU16284.1"/>
    <property type="molecule type" value="Genomic_DNA"/>
</dbReference>
<proteinExistence type="predicted"/>
<evidence type="ECO:0000259" key="2">
    <source>
        <dbReference type="Pfam" id="PF13360"/>
    </source>
</evidence>
<dbReference type="SMART" id="SM00564">
    <property type="entry name" value="PQQ"/>
    <property type="match status" value="4"/>
</dbReference>
<name>A0A7Y6DWV4_9CELL</name>
<dbReference type="SUPFAM" id="SSF50998">
    <property type="entry name" value="Quinoprotein alcohol dehydrogenase-like"/>
    <property type="match status" value="1"/>
</dbReference>
<keyword evidence="4" id="KW-1185">Reference proteome</keyword>
<dbReference type="InterPro" id="IPR018391">
    <property type="entry name" value="PQQ_b-propeller_rpt"/>
</dbReference>
<feature type="transmembrane region" description="Helical" evidence="1">
    <location>
        <begin position="39"/>
        <end position="58"/>
    </location>
</feature>
<dbReference type="RefSeq" id="WP_175346183.1">
    <property type="nucleotide sequence ID" value="NZ_JABMCI010000044.1"/>
</dbReference>
<dbReference type="InterPro" id="IPR015943">
    <property type="entry name" value="WD40/YVTN_repeat-like_dom_sf"/>
</dbReference>
<reference evidence="3 4" key="1">
    <citation type="submission" date="2020-05" db="EMBL/GenBank/DDBJ databases">
        <title>Genome Sequencing of Type Strains.</title>
        <authorList>
            <person name="Lemaire J.F."/>
            <person name="Inderbitzin P."/>
            <person name="Gregorio O.A."/>
            <person name="Collins S.B."/>
            <person name="Wespe N."/>
            <person name="Knight-Connoni V."/>
        </authorList>
    </citation>
    <scope>NUCLEOTIDE SEQUENCE [LARGE SCALE GENOMIC DNA]</scope>
    <source>
        <strain evidence="3 4">ATCC 25174</strain>
    </source>
</reference>
<accession>A0A7Y6DWV4</accession>
<evidence type="ECO:0000313" key="3">
    <source>
        <dbReference type="EMBL" id="NUU16284.1"/>
    </source>
</evidence>
<dbReference type="AlphaFoldDB" id="A0A7Y6DWV4"/>
<sequence length="513" mass="53279">MARGGGMQEVELLDGDEPAVELDVEQSGTPVRRRRGLRWVVAGAVAVALSLAGTQWVVDARENAAIARLSAVPGVLPAFGDELTVVRTLTRADVYALWGGITAANGVSASLDVAADGSQAFVAVDRDSGETLWSTPLLGPNAARAASLENSFGGGCQSDAGPDEVATVAVCLVTDGFTRYATAEDSAGGDERVPATTTRAVVLDPEDGRVLYERDVDADAHLAVLNGLLLVGTRDAVRLEVVAYDLSTGDERWTYDDPRAGMDESAGEEGSQYWGFLRAGDVVVYSVGTSLGLLSASGESVRDDLWSTSDGGYGGYGTDAVTGNLVIQDYATTGVQSTTLLAADGDPDADVQLEGGLISFVVDDGSVPGLVVTSSDQVFAWDRRTGDPLWEADLQATGSVLVVRGRVYLTTGTGIAALDGRTGAVVWTQDLPSSSIGALATDGRDLLLSSAFTGGSIDELAAGATASGMTGYDLITGDKTRFIPYPQDVFDVQVYGGMIIGWSATSDDTYLLK</sequence>
<protein>
    <submittedName>
        <fullName evidence="3">PQQ-binding-like beta-propeller repeat protein</fullName>
    </submittedName>
</protein>
<dbReference type="Proteomes" id="UP000565724">
    <property type="component" value="Unassembled WGS sequence"/>
</dbReference>
<evidence type="ECO:0000256" key="1">
    <source>
        <dbReference type="SAM" id="Phobius"/>
    </source>
</evidence>
<organism evidence="3 4">
    <name type="scientific">Cellulomonas humilata</name>
    <dbReference type="NCBI Taxonomy" id="144055"/>
    <lineage>
        <taxon>Bacteria</taxon>
        <taxon>Bacillati</taxon>
        <taxon>Actinomycetota</taxon>
        <taxon>Actinomycetes</taxon>
        <taxon>Micrococcales</taxon>
        <taxon>Cellulomonadaceae</taxon>
        <taxon>Cellulomonas</taxon>
    </lineage>
</organism>
<keyword evidence="1" id="KW-1133">Transmembrane helix</keyword>
<keyword evidence="1" id="KW-0472">Membrane</keyword>
<feature type="domain" description="Pyrrolo-quinoline quinone repeat" evidence="2">
    <location>
        <begin position="122"/>
        <end position="262"/>
    </location>
</feature>
<dbReference type="InterPro" id="IPR002372">
    <property type="entry name" value="PQQ_rpt_dom"/>
</dbReference>
<feature type="domain" description="Pyrrolo-quinoline quinone repeat" evidence="2">
    <location>
        <begin position="353"/>
        <end position="479"/>
    </location>
</feature>
<keyword evidence="1" id="KW-0812">Transmembrane</keyword>
<gene>
    <name evidence="3" type="ORF">HP550_03340</name>
</gene>
<dbReference type="PANTHER" id="PTHR34512">
    <property type="entry name" value="CELL SURFACE PROTEIN"/>
    <property type="match status" value="1"/>
</dbReference>
<evidence type="ECO:0000313" key="4">
    <source>
        <dbReference type="Proteomes" id="UP000565724"/>
    </source>
</evidence>
<dbReference type="InterPro" id="IPR011047">
    <property type="entry name" value="Quinoprotein_ADH-like_sf"/>
</dbReference>
<dbReference type="Pfam" id="PF13360">
    <property type="entry name" value="PQQ_2"/>
    <property type="match status" value="2"/>
</dbReference>